<gene>
    <name evidence="1" type="ORF">DIR46_05790</name>
</gene>
<dbReference type="AlphaFoldDB" id="A0A2S2DF55"/>
<evidence type="ECO:0000313" key="1">
    <source>
        <dbReference type="EMBL" id="AWL03990.1"/>
    </source>
</evidence>
<dbReference type="RefSeq" id="WP_109344382.1">
    <property type="nucleotide sequence ID" value="NZ_CP029343.1"/>
</dbReference>
<organism evidence="1 2">
    <name type="scientific">Massilia oculi</name>
    <dbReference type="NCBI Taxonomy" id="945844"/>
    <lineage>
        <taxon>Bacteria</taxon>
        <taxon>Pseudomonadati</taxon>
        <taxon>Pseudomonadota</taxon>
        <taxon>Betaproteobacteria</taxon>
        <taxon>Burkholderiales</taxon>
        <taxon>Oxalobacteraceae</taxon>
        <taxon>Telluria group</taxon>
        <taxon>Massilia</taxon>
    </lineage>
</organism>
<dbReference type="Proteomes" id="UP000245820">
    <property type="component" value="Chromosome"/>
</dbReference>
<evidence type="ECO:0008006" key="3">
    <source>
        <dbReference type="Google" id="ProtNLM"/>
    </source>
</evidence>
<dbReference type="OrthoDB" id="9921163at2"/>
<accession>A0A2S2DF55</accession>
<protein>
    <recommendedName>
        <fullName evidence="3">Type VI secretion system tip protein VgrG</fullName>
    </recommendedName>
</protein>
<dbReference type="KEGG" id="mtim:DIR46_05790"/>
<sequence>MNLNDLIEGFTSLSESHRPIRLRFSRGQQASGDVLLVQRVSGTESLCGGLEYRLLCVSTRADLALKDFIALPVELQFVTGLDQSI</sequence>
<proteinExistence type="predicted"/>
<dbReference type="SUPFAM" id="SSF69279">
    <property type="entry name" value="Phage tail proteins"/>
    <property type="match status" value="1"/>
</dbReference>
<name>A0A2S2DF55_9BURK</name>
<dbReference type="EMBL" id="CP029343">
    <property type="protein sequence ID" value="AWL03990.1"/>
    <property type="molecule type" value="Genomic_DNA"/>
</dbReference>
<keyword evidence="2" id="KW-1185">Reference proteome</keyword>
<reference evidence="1 2" key="1">
    <citation type="submission" date="2018-05" db="EMBL/GenBank/DDBJ databases">
        <title>Complete genome sequence of Massilia oculi sp. nov. CCUG 43427T (=DSM 26321T), the type strain of M. oculi, and comparison with genome sequences of other Massilia strains.</title>
        <authorList>
            <person name="Zhu B."/>
        </authorList>
    </citation>
    <scope>NUCLEOTIDE SEQUENCE [LARGE SCALE GENOMIC DNA]</scope>
    <source>
        <strain evidence="1 2">CCUG 43427</strain>
    </source>
</reference>
<evidence type="ECO:0000313" key="2">
    <source>
        <dbReference type="Proteomes" id="UP000245820"/>
    </source>
</evidence>
<dbReference type="Gene3D" id="2.30.110.50">
    <property type="match status" value="1"/>
</dbReference>